<gene>
    <name evidence="1" type="ORF">L2E82_10678</name>
</gene>
<evidence type="ECO:0000313" key="1">
    <source>
        <dbReference type="EMBL" id="KAI3780691.1"/>
    </source>
</evidence>
<proteinExistence type="predicted"/>
<dbReference type="Proteomes" id="UP001055811">
    <property type="component" value="Linkage Group LG02"/>
</dbReference>
<sequence length="146" mass="16343">MHSRICFASLLQNSNIFGPLYTSTRYRHPTYPHQRPTANQLTNSSTSTANNQFPHFHYSTPLTFSPCSSSPHKLDHEIKSSYVLTLISYSDPLLHTYGISKVGYDVHGRALLDSNSVWSSRTSPCNGGSNTSTVSEKFYTKYASML</sequence>
<reference evidence="1 2" key="2">
    <citation type="journal article" date="2022" name="Mol. Ecol. Resour.">
        <title>The genomes of chicory, endive, great burdock and yacon provide insights into Asteraceae paleo-polyploidization history and plant inulin production.</title>
        <authorList>
            <person name="Fan W."/>
            <person name="Wang S."/>
            <person name="Wang H."/>
            <person name="Wang A."/>
            <person name="Jiang F."/>
            <person name="Liu H."/>
            <person name="Zhao H."/>
            <person name="Xu D."/>
            <person name="Zhang Y."/>
        </authorList>
    </citation>
    <scope>NUCLEOTIDE SEQUENCE [LARGE SCALE GENOMIC DNA]</scope>
    <source>
        <strain evidence="2">cv. Punajuju</strain>
        <tissue evidence="1">Leaves</tissue>
    </source>
</reference>
<name>A0ACB9GC84_CICIN</name>
<keyword evidence="2" id="KW-1185">Reference proteome</keyword>
<dbReference type="EMBL" id="CM042010">
    <property type="protein sequence ID" value="KAI3780691.1"/>
    <property type="molecule type" value="Genomic_DNA"/>
</dbReference>
<reference evidence="2" key="1">
    <citation type="journal article" date="2022" name="Mol. Ecol. Resour.">
        <title>The genomes of chicory, endive, great burdock and yacon provide insights into Asteraceae palaeo-polyploidization history and plant inulin production.</title>
        <authorList>
            <person name="Fan W."/>
            <person name="Wang S."/>
            <person name="Wang H."/>
            <person name="Wang A."/>
            <person name="Jiang F."/>
            <person name="Liu H."/>
            <person name="Zhao H."/>
            <person name="Xu D."/>
            <person name="Zhang Y."/>
        </authorList>
    </citation>
    <scope>NUCLEOTIDE SEQUENCE [LARGE SCALE GENOMIC DNA]</scope>
    <source>
        <strain evidence="2">cv. Punajuju</strain>
    </source>
</reference>
<comment type="caution">
    <text evidence="1">The sequence shown here is derived from an EMBL/GenBank/DDBJ whole genome shotgun (WGS) entry which is preliminary data.</text>
</comment>
<protein>
    <submittedName>
        <fullName evidence="1">Uncharacterized protein</fullName>
    </submittedName>
</protein>
<evidence type="ECO:0000313" key="2">
    <source>
        <dbReference type="Proteomes" id="UP001055811"/>
    </source>
</evidence>
<accession>A0ACB9GC84</accession>
<organism evidence="1 2">
    <name type="scientific">Cichorium intybus</name>
    <name type="common">Chicory</name>
    <dbReference type="NCBI Taxonomy" id="13427"/>
    <lineage>
        <taxon>Eukaryota</taxon>
        <taxon>Viridiplantae</taxon>
        <taxon>Streptophyta</taxon>
        <taxon>Embryophyta</taxon>
        <taxon>Tracheophyta</taxon>
        <taxon>Spermatophyta</taxon>
        <taxon>Magnoliopsida</taxon>
        <taxon>eudicotyledons</taxon>
        <taxon>Gunneridae</taxon>
        <taxon>Pentapetalae</taxon>
        <taxon>asterids</taxon>
        <taxon>campanulids</taxon>
        <taxon>Asterales</taxon>
        <taxon>Asteraceae</taxon>
        <taxon>Cichorioideae</taxon>
        <taxon>Cichorieae</taxon>
        <taxon>Cichoriinae</taxon>
        <taxon>Cichorium</taxon>
    </lineage>
</organism>